<reference evidence="2 3" key="1">
    <citation type="submission" date="2023-01" db="EMBL/GenBank/DDBJ databases">
        <title>Complete genome sequence of Muricauda aquimarina strain IFOP_LL357.</title>
        <authorList>
            <person name="Gajardo G."/>
            <person name="Ueki S."/>
            <person name="Maruyama F."/>
        </authorList>
    </citation>
    <scope>NUCLEOTIDE SEQUENCE [LARGE SCALE GENOMIC DNA]</scope>
    <source>
        <strain evidence="2 3">IFOP_LL357</strain>
    </source>
</reference>
<evidence type="ECO:0000313" key="2">
    <source>
        <dbReference type="EMBL" id="BDW94072.1"/>
    </source>
</evidence>
<dbReference type="AlphaFoldDB" id="A0AA48HDD2"/>
<sequence length="211" mass="23340">MGMEKILVAGATGTTGEKIIKLLKSNEKYQPIAMVRNEDQRTRFESQGIETVMGDLAKDVSKTTKEIDKVIFAAGSKGKDVVNVDQEGAKRLIDAAKKERVNKFVMLSSMGVDNPRGDLKEYLQAKQNADQYLDISGLTFTIVRPGSLTNNEGIGKIKLANKLQEHGTIPRWDVARTLVQSLDDQIAKNQAFEILTGETRIEEAVEQLEMA</sequence>
<dbReference type="Pfam" id="PF13460">
    <property type="entry name" value="NAD_binding_10"/>
    <property type="match status" value="1"/>
</dbReference>
<dbReference type="EMBL" id="AP027268">
    <property type="protein sequence ID" value="BDW94072.1"/>
    <property type="molecule type" value="Genomic_DNA"/>
</dbReference>
<gene>
    <name evidence="2" type="ORF">MACH07_29040</name>
</gene>
<dbReference type="InterPro" id="IPR036291">
    <property type="entry name" value="NAD(P)-bd_dom_sf"/>
</dbReference>
<protein>
    <submittedName>
        <fullName evidence="2">NAD dependent epimerase/dehydratase</fullName>
    </submittedName>
</protein>
<evidence type="ECO:0000259" key="1">
    <source>
        <dbReference type="Pfam" id="PF13460"/>
    </source>
</evidence>
<name>A0AA48HDD2_9FLAO</name>
<dbReference type="InterPro" id="IPR016040">
    <property type="entry name" value="NAD(P)-bd_dom"/>
</dbReference>
<keyword evidence="3" id="KW-1185">Reference proteome</keyword>
<accession>A0AA48HDD2</accession>
<dbReference type="SUPFAM" id="SSF51735">
    <property type="entry name" value="NAD(P)-binding Rossmann-fold domains"/>
    <property type="match status" value="1"/>
</dbReference>
<dbReference type="CDD" id="cd05243">
    <property type="entry name" value="SDR_a5"/>
    <property type="match status" value="1"/>
</dbReference>
<organism evidence="2 3">
    <name type="scientific">Flagellimonas marinaquae</name>
    <dbReference type="NCBI Taxonomy" id="254955"/>
    <lineage>
        <taxon>Bacteria</taxon>
        <taxon>Pseudomonadati</taxon>
        <taxon>Bacteroidota</taxon>
        <taxon>Flavobacteriia</taxon>
        <taxon>Flavobacteriales</taxon>
        <taxon>Flavobacteriaceae</taxon>
        <taxon>Flagellimonas</taxon>
    </lineage>
</organism>
<proteinExistence type="predicted"/>
<evidence type="ECO:0000313" key="3">
    <source>
        <dbReference type="Proteomes" id="UP001330184"/>
    </source>
</evidence>
<dbReference type="PANTHER" id="PTHR15020:SF50">
    <property type="entry name" value="UPF0659 PROTEIN YMR090W"/>
    <property type="match status" value="1"/>
</dbReference>
<feature type="domain" description="NAD(P)-binding" evidence="1">
    <location>
        <begin position="10"/>
        <end position="184"/>
    </location>
</feature>
<dbReference type="Proteomes" id="UP001330184">
    <property type="component" value="Chromosome"/>
</dbReference>
<dbReference type="Gene3D" id="3.40.50.720">
    <property type="entry name" value="NAD(P)-binding Rossmann-like Domain"/>
    <property type="match status" value="1"/>
</dbReference>
<dbReference type="PANTHER" id="PTHR15020">
    <property type="entry name" value="FLAVIN REDUCTASE-RELATED"/>
    <property type="match status" value="1"/>
</dbReference>